<dbReference type="AlphaFoldDB" id="A0AA94ISA7"/>
<organism evidence="1 2">
    <name type="scientific">Prevotella jejuni</name>
    <dbReference type="NCBI Taxonomy" id="1177574"/>
    <lineage>
        <taxon>Bacteria</taxon>
        <taxon>Pseudomonadati</taxon>
        <taxon>Bacteroidota</taxon>
        <taxon>Bacteroidia</taxon>
        <taxon>Bacteroidales</taxon>
        <taxon>Prevotellaceae</taxon>
        <taxon>Prevotella</taxon>
    </lineage>
</organism>
<dbReference type="EMBL" id="FZNZ01000001">
    <property type="protein sequence ID" value="SNR60069.1"/>
    <property type="molecule type" value="Genomic_DNA"/>
</dbReference>
<gene>
    <name evidence="1" type="ORF">SAMN06265364_10156</name>
</gene>
<reference evidence="1 2" key="1">
    <citation type="submission" date="2017-06" db="EMBL/GenBank/DDBJ databases">
        <authorList>
            <person name="Varghese N."/>
            <person name="Submissions S."/>
        </authorList>
    </citation>
    <scope>NUCLEOTIDE SEQUENCE [LARGE SCALE GENOMIC DNA]</scope>
    <source>
        <strain evidence="1 2">DSM 26989</strain>
    </source>
</reference>
<proteinExistence type="predicted"/>
<evidence type="ECO:0000313" key="2">
    <source>
        <dbReference type="Proteomes" id="UP000198427"/>
    </source>
</evidence>
<accession>A0AA94ISA7</accession>
<protein>
    <submittedName>
        <fullName evidence="1">Uncharacterized protein</fullName>
    </submittedName>
</protein>
<keyword evidence="2" id="KW-1185">Reference proteome</keyword>
<comment type="caution">
    <text evidence="1">The sequence shown here is derived from an EMBL/GenBank/DDBJ whole genome shotgun (WGS) entry which is preliminary data.</text>
</comment>
<sequence length="54" mass="6257">MFNKYFQYKSYDFLPSLVGDALNVCSGKAYRMKSNIKAHITKLVLFLFAVTFNI</sequence>
<dbReference type="Proteomes" id="UP000198427">
    <property type="component" value="Unassembled WGS sequence"/>
</dbReference>
<name>A0AA94ISA7_9BACT</name>
<evidence type="ECO:0000313" key="1">
    <source>
        <dbReference type="EMBL" id="SNR60069.1"/>
    </source>
</evidence>